<protein>
    <recommendedName>
        <fullName evidence="5">[Ribosomal protein bS18]-alanine N-acetyltransferase</fullName>
        <ecNumber evidence="5">2.3.1.266</ecNumber>
    </recommendedName>
</protein>
<comment type="subcellular location">
    <subcellularLocation>
        <location evidence="5">Cytoplasm</location>
    </subcellularLocation>
</comment>
<evidence type="ECO:0000256" key="4">
    <source>
        <dbReference type="ARBA" id="ARBA00023315"/>
    </source>
</evidence>
<dbReference type="InterPro" id="IPR016181">
    <property type="entry name" value="Acyl_CoA_acyltransferase"/>
</dbReference>
<reference evidence="7 8" key="1">
    <citation type="submission" date="2016-02" db="EMBL/GenBank/DDBJ databases">
        <title>Genome sequence of Clostridium thermobutyricum DSM 4928.</title>
        <authorList>
            <person name="Poehlein A."/>
            <person name="Daniel R."/>
        </authorList>
    </citation>
    <scope>NUCLEOTIDE SEQUENCE [LARGE SCALE GENOMIC DNA]</scope>
    <source>
        <strain evidence="7 8">DSM 4928</strain>
    </source>
</reference>
<keyword evidence="3 7" id="KW-0808">Transferase</keyword>
<dbReference type="EMBL" id="LTAY01000026">
    <property type="protein sequence ID" value="OPX49082.1"/>
    <property type="molecule type" value="Genomic_DNA"/>
</dbReference>
<gene>
    <name evidence="7" type="primary">ypeA_2</name>
    <name evidence="7" type="ORF">CLTHE_08350</name>
</gene>
<dbReference type="PROSITE" id="PS51186">
    <property type="entry name" value="GNAT"/>
    <property type="match status" value="1"/>
</dbReference>
<sequence>MEEKHIDEVQYISEVSIKDYWSVDELKKELDNKVAKYFIQEIDGKVVGFAGVWVVYDEGQITNIAVHPDYRRRGIATKLLEDMIEHLKTLDCSIITLEVRKSNTKAYDLYASLGFTDEGVRKRFYKDGEDAIIMWYRYEDFE</sequence>
<evidence type="ECO:0000256" key="1">
    <source>
        <dbReference type="ARBA" id="ARBA00005395"/>
    </source>
</evidence>
<evidence type="ECO:0000313" key="8">
    <source>
        <dbReference type="Proteomes" id="UP000191448"/>
    </source>
</evidence>
<name>A0A1V4SWX9_9CLOT</name>
<dbReference type="SUPFAM" id="SSF55729">
    <property type="entry name" value="Acyl-CoA N-acyltransferases (Nat)"/>
    <property type="match status" value="1"/>
</dbReference>
<dbReference type="GO" id="GO:0008999">
    <property type="term" value="F:protein-N-terminal-alanine acetyltransferase activity"/>
    <property type="evidence" value="ECO:0007669"/>
    <property type="project" value="UniProtKB-EC"/>
</dbReference>
<dbReference type="InterPro" id="IPR006464">
    <property type="entry name" value="AcTrfase_RimI/Ard1"/>
</dbReference>
<organism evidence="7 8">
    <name type="scientific">Clostridium thermobutyricum DSM 4928</name>
    <dbReference type="NCBI Taxonomy" id="1121339"/>
    <lineage>
        <taxon>Bacteria</taxon>
        <taxon>Bacillati</taxon>
        <taxon>Bacillota</taxon>
        <taxon>Clostridia</taxon>
        <taxon>Eubacteriales</taxon>
        <taxon>Clostridiaceae</taxon>
        <taxon>Clostridium</taxon>
    </lineage>
</organism>
<dbReference type="PANTHER" id="PTHR43420">
    <property type="entry name" value="ACETYLTRANSFERASE"/>
    <property type="match status" value="1"/>
</dbReference>
<dbReference type="Pfam" id="PF00583">
    <property type="entry name" value="Acetyltransf_1"/>
    <property type="match status" value="1"/>
</dbReference>
<evidence type="ECO:0000313" key="7">
    <source>
        <dbReference type="EMBL" id="OPX49082.1"/>
    </source>
</evidence>
<dbReference type="PANTHER" id="PTHR43420:SF44">
    <property type="entry name" value="ACETYLTRANSFERASE YPEA"/>
    <property type="match status" value="1"/>
</dbReference>
<evidence type="ECO:0000256" key="5">
    <source>
        <dbReference type="RuleBase" id="RU363094"/>
    </source>
</evidence>
<comment type="catalytic activity">
    <reaction evidence="5">
        <text>N-terminal L-alanyl-[ribosomal protein bS18] + acetyl-CoA = N-terminal N(alpha)-acetyl-L-alanyl-[ribosomal protein bS18] + CoA + H(+)</text>
        <dbReference type="Rhea" id="RHEA:43756"/>
        <dbReference type="Rhea" id="RHEA-COMP:10676"/>
        <dbReference type="Rhea" id="RHEA-COMP:10677"/>
        <dbReference type="ChEBI" id="CHEBI:15378"/>
        <dbReference type="ChEBI" id="CHEBI:57287"/>
        <dbReference type="ChEBI" id="CHEBI:57288"/>
        <dbReference type="ChEBI" id="CHEBI:64718"/>
        <dbReference type="ChEBI" id="CHEBI:83683"/>
        <dbReference type="EC" id="2.3.1.266"/>
    </reaction>
</comment>
<proteinExistence type="inferred from homology"/>
<feature type="domain" description="N-acetyltransferase" evidence="6">
    <location>
        <begin position="1"/>
        <end position="139"/>
    </location>
</feature>
<comment type="caution">
    <text evidence="7">The sequence shown here is derived from an EMBL/GenBank/DDBJ whole genome shotgun (WGS) entry which is preliminary data.</text>
</comment>
<dbReference type="GO" id="GO:0005737">
    <property type="term" value="C:cytoplasm"/>
    <property type="evidence" value="ECO:0007669"/>
    <property type="project" value="UniProtKB-SubCell"/>
</dbReference>
<dbReference type="RefSeq" id="WP_080022133.1">
    <property type="nucleotide sequence ID" value="NZ_LTAY01000026.1"/>
</dbReference>
<dbReference type="Gene3D" id="3.40.630.30">
    <property type="match status" value="1"/>
</dbReference>
<evidence type="ECO:0000259" key="6">
    <source>
        <dbReference type="PROSITE" id="PS51186"/>
    </source>
</evidence>
<dbReference type="EC" id="2.3.1.266" evidence="5"/>
<dbReference type="InterPro" id="IPR000182">
    <property type="entry name" value="GNAT_dom"/>
</dbReference>
<dbReference type="CDD" id="cd04301">
    <property type="entry name" value="NAT_SF"/>
    <property type="match status" value="1"/>
</dbReference>
<comment type="function">
    <text evidence="5">Acetylates the N-terminal alanine of ribosomal protein bS18.</text>
</comment>
<dbReference type="OrthoDB" id="9794566at2"/>
<dbReference type="InterPro" id="IPR050680">
    <property type="entry name" value="YpeA/RimI_acetyltransf"/>
</dbReference>
<dbReference type="Proteomes" id="UP000191448">
    <property type="component" value="Unassembled WGS sequence"/>
</dbReference>
<comment type="similarity">
    <text evidence="1 5">Belongs to the acetyltransferase family. RimI subfamily.</text>
</comment>
<evidence type="ECO:0000256" key="3">
    <source>
        <dbReference type="ARBA" id="ARBA00022679"/>
    </source>
</evidence>
<dbReference type="AlphaFoldDB" id="A0A1V4SWX9"/>
<accession>A0A1V4SWX9</accession>
<keyword evidence="4 7" id="KW-0012">Acyltransferase</keyword>
<evidence type="ECO:0000256" key="2">
    <source>
        <dbReference type="ARBA" id="ARBA00022490"/>
    </source>
</evidence>
<dbReference type="NCBIfam" id="TIGR01575">
    <property type="entry name" value="rimI"/>
    <property type="match status" value="1"/>
</dbReference>
<keyword evidence="2 5" id="KW-0963">Cytoplasm</keyword>